<evidence type="ECO:0000313" key="3">
    <source>
        <dbReference type="Proteomes" id="UP000714618"/>
    </source>
</evidence>
<organism evidence="2 3">
    <name type="scientific">Aureobasidium mustum</name>
    <dbReference type="NCBI Taxonomy" id="2773714"/>
    <lineage>
        <taxon>Eukaryota</taxon>
        <taxon>Fungi</taxon>
        <taxon>Dikarya</taxon>
        <taxon>Ascomycota</taxon>
        <taxon>Pezizomycotina</taxon>
        <taxon>Dothideomycetes</taxon>
        <taxon>Dothideomycetidae</taxon>
        <taxon>Dothideales</taxon>
        <taxon>Saccotheciaceae</taxon>
        <taxon>Aureobasidium</taxon>
    </lineage>
</organism>
<sequence length="385" mass="42647">MSTTNPKKESEPLNFSEISVSIDTNDISKYNHNSHNSNPMGLPQSSHRSLDPTAAFSHGIHPARGVESRLPVRCHDRSTSRYVRPMGPTRPNSALENRQSFKGHVEHTHGVDPWITGPPKWWFAVGNHPCWPGSPGHSFSLDLAALENSRLIPTRSQAPTSFLRPVRNTSELVSLTEIAARFGVERSAIQTLNASAEQPNSLKFIVLSENDNQNSGCYRRLDIYAKCNLHLLPGYELPYPDQDAGVSGTEHSNRSNVFQEFGPIDLRSRAVSPASTRVAETSSSSVILSQPTSTQSDMPLPSRQATEANDVPLVAVFSQDRPSDRAKAFHSRGWYEIEETEFFAPRSSALVKMLEQRSGGKASREDLEHEWATVRLVRQEASGDV</sequence>
<evidence type="ECO:0000313" key="2">
    <source>
        <dbReference type="EMBL" id="CAD0087193.1"/>
    </source>
</evidence>
<accession>A0A9N8JKU1</accession>
<feature type="compositionally biased region" description="Polar residues" evidence="1">
    <location>
        <begin position="27"/>
        <end position="47"/>
    </location>
</feature>
<feature type="region of interest" description="Disordered" evidence="1">
    <location>
        <begin position="282"/>
        <end position="305"/>
    </location>
</feature>
<dbReference type="EMBL" id="CAIJEO010000002">
    <property type="protein sequence ID" value="CAD0087193.1"/>
    <property type="molecule type" value="Genomic_DNA"/>
</dbReference>
<protein>
    <submittedName>
        <fullName evidence="2">Uncharacterized protein</fullName>
    </submittedName>
</protein>
<feature type="region of interest" description="Disordered" evidence="1">
    <location>
        <begin position="27"/>
        <end position="49"/>
    </location>
</feature>
<dbReference type="AlphaFoldDB" id="A0A9N8JKU1"/>
<dbReference type="Proteomes" id="UP000714618">
    <property type="component" value="Unassembled WGS sequence"/>
</dbReference>
<comment type="caution">
    <text evidence="2">The sequence shown here is derived from an EMBL/GenBank/DDBJ whole genome shotgun (WGS) entry which is preliminary data.</text>
</comment>
<reference evidence="2" key="1">
    <citation type="submission" date="2020-06" db="EMBL/GenBank/DDBJ databases">
        <authorList>
            <person name="Onetto C."/>
        </authorList>
    </citation>
    <scope>NUCLEOTIDE SEQUENCE</scope>
</reference>
<keyword evidence="3" id="KW-1185">Reference proteome</keyword>
<proteinExistence type="predicted"/>
<gene>
    <name evidence="2" type="ORF">AWRI4233_LOCUS1263</name>
</gene>
<name>A0A9N8JKU1_9PEZI</name>
<evidence type="ECO:0000256" key="1">
    <source>
        <dbReference type="SAM" id="MobiDB-lite"/>
    </source>
</evidence>
<dbReference type="OrthoDB" id="2802411at2759"/>